<sequence>MPSNLSIGKYSARRISNQHEISIELSRKDGKLRTHGRSFDDGLAGKFSGTSNDNGGSRSVDFEMSDPAASKVTVTWDSKSIGYQSLVFSLR</sequence>
<dbReference type="Proteomes" id="UP000467840">
    <property type="component" value="Chromosome 15"/>
</dbReference>
<reference evidence="2 3" key="1">
    <citation type="journal article" date="2020" name="Mol. Plant">
        <title>The Chromosome-Based Rubber Tree Genome Provides New Insights into Spurge Genome Evolution and Rubber Biosynthesis.</title>
        <authorList>
            <person name="Liu J."/>
            <person name="Shi C."/>
            <person name="Shi C.C."/>
            <person name="Li W."/>
            <person name="Zhang Q.J."/>
            <person name="Zhang Y."/>
            <person name="Li K."/>
            <person name="Lu H.F."/>
            <person name="Shi C."/>
            <person name="Zhu S.T."/>
            <person name="Xiao Z.Y."/>
            <person name="Nan H."/>
            <person name="Yue Y."/>
            <person name="Zhu X.G."/>
            <person name="Wu Y."/>
            <person name="Hong X.N."/>
            <person name="Fan G.Y."/>
            <person name="Tong Y."/>
            <person name="Zhang D."/>
            <person name="Mao C.L."/>
            <person name="Liu Y.L."/>
            <person name="Hao S.J."/>
            <person name="Liu W.Q."/>
            <person name="Lv M.Q."/>
            <person name="Zhang H.B."/>
            <person name="Liu Y."/>
            <person name="Hu-Tang G.R."/>
            <person name="Wang J.P."/>
            <person name="Wang J.H."/>
            <person name="Sun Y.H."/>
            <person name="Ni S.B."/>
            <person name="Chen W.B."/>
            <person name="Zhang X.C."/>
            <person name="Jiao Y.N."/>
            <person name="Eichler E.E."/>
            <person name="Li G.H."/>
            <person name="Liu X."/>
            <person name="Gao L.Z."/>
        </authorList>
    </citation>
    <scope>NUCLEOTIDE SEQUENCE [LARGE SCALE GENOMIC DNA]</scope>
    <source>
        <strain evidence="3">cv. GT1</strain>
        <tissue evidence="2">Leaf</tissue>
    </source>
</reference>
<evidence type="ECO:0000256" key="1">
    <source>
        <dbReference type="SAM" id="MobiDB-lite"/>
    </source>
</evidence>
<protein>
    <submittedName>
        <fullName evidence="2">Uncharacterized protein</fullName>
    </submittedName>
</protein>
<dbReference type="AlphaFoldDB" id="A0A6A6MW93"/>
<organism evidence="2 3">
    <name type="scientific">Hevea brasiliensis</name>
    <name type="common">Para rubber tree</name>
    <name type="synonym">Siphonia brasiliensis</name>
    <dbReference type="NCBI Taxonomy" id="3981"/>
    <lineage>
        <taxon>Eukaryota</taxon>
        <taxon>Viridiplantae</taxon>
        <taxon>Streptophyta</taxon>
        <taxon>Embryophyta</taxon>
        <taxon>Tracheophyta</taxon>
        <taxon>Spermatophyta</taxon>
        <taxon>Magnoliopsida</taxon>
        <taxon>eudicotyledons</taxon>
        <taxon>Gunneridae</taxon>
        <taxon>Pentapetalae</taxon>
        <taxon>rosids</taxon>
        <taxon>fabids</taxon>
        <taxon>Malpighiales</taxon>
        <taxon>Euphorbiaceae</taxon>
        <taxon>Crotonoideae</taxon>
        <taxon>Micrandreae</taxon>
        <taxon>Hevea</taxon>
    </lineage>
</organism>
<feature type="compositionally biased region" description="Polar residues" evidence="1">
    <location>
        <begin position="48"/>
        <end position="57"/>
    </location>
</feature>
<evidence type="ECO:0000313" key="2">
    <source>
        <dbReference type="EMBL" id="KAF2316463.1"/>
    </source>
</evidence>
<comment type="caution">
    <text evidence="2">The sequence shown here is derived from an EMBL/GenBank/DDBJ whole genome shotgun (WGS) entry which is preliminary data.</text>
</comment>
<proteinExistence type="predicted"/>
<name>A0A6A6MW93_HEVBR</name>
<gene>
    <name evidence="2" type="ORF">GH714_041804</name>
</gene>
<dbReference type="EMBL" id="JAAGAX010000005">
    <property type="protein sequence ID" value="KAF2316463.1"/>
    <property type="molecule type" value="Genomic_DNA"/>
</dbReference>
<evidence type="ECO:0000313" key="3">
    <source>
        <dbReference type="Proteomes" id="UP000467840"/>
    </source>
</evidence>
<keyword evidence="3" id="KW-1185">Reference proteome</keyword>
<feature type="region of interest" description="Disordered" evidence="1">
    <location>
        <begin position="43"/>
        <end position="62"/>
    </location>
</feature>
<accession>A0A6A6MW93</accession>